<evidence type="ECO:0000313" key="9">
    <source>
        <dbReference type="EMBL" id="GAA4958535.1"/>
    </source>
</evidence>
<feature type="domain" description="RagB/SusD" evidence="7">
    <location>
        <begin position="330"/>
        <end position="633"/>
    </location>
</feature>
<dbReference type="RefSeq" id="WP_345163596.1">
    <property type="nucleotide sequence ID" value="NZ_BAABJK010000002.1"/>
</dbReference>
<feature type="domain" description="SusD-like N-terminal" evidence="8">
    <location>
        <begin position="111"/>
        <end position="251"/>
    </location>
</feature>
<dbReference type="InterPro" id="IPR011990">
    <property type="entry name" value="TPR-like_helical_dom_sf"/>
</dbReference>
<keyword evidence="4" id="KW-0472">Membrane</keyword>
<evidence type="ECO:0000256" key="6">
    <source>
        <dbReference type="SAM" id="MobiDB-lite"/>
    </source>
</evidence>
<protein>
    <submittedName>
        <fullName evidence="9">RagB/SusD family nutrient uptake outer membrane protein</fullName>
    </submittedName>
</protein>
<keyword evidence="5" id="KW-0998">Cell outer membrane</keyword>
<dbReference type="InterPro" id="IPR033985">
    <property type="entry name" value="SusD-like_N"/>
</dbReference>
<keyword evidence="10" id="KW-1185">Reference proteome</keyword>
<evidence type="ECO:0000256" key="3">
    <source>
        <dbReference type="ARBA" id="ARBA00022729"/>
    </source>
</evidence>
<dbReference type="SUPFAM" id="SSF48452">
    <property type="entry name" value="TPR-like"/>
    <property type="match status" value="1"/>
</dbReference>
<dbReference type="Pfam" id="PF07980">
    <property type="entry name" value="SusD_RagB"/>
    <property type="match status" value="1"/>
</dbReference>
<proteinExistence type="inferred from homology"/>
<comment type="similarity">
    <text evidence="2">Belongs to the SusD family.</text>
</comment>
<gene>
    <name evidence="9" type="ORF">GCM10023315_02530</name>
</gene>
<feature type="region of interest" description="Disordered" evidence="6">
    <location>
        <begin position="110"/>
        <end position="129"/>
    </location>
</feature>
<dbReference type="Gene3D" id="1.25.40.390">
    <property type="match status" value="1"/>
</dbReference>
<dbReference type="EMBL" id="BAABJK010000002">
    <property type="protein sequence ID" value="GAA4958535.1"/>
    <property type="molecule type" value="Genomic_DNA"/>
</dbReference>
<feature type="compositionally biased region" description="Polar residues" evidence="6">
    <location>
        <begin position="110"/>
        <end position="122"/>
    </location>
</feature>
<dbReference type="Proteomes" id="UP001501692">
    <property type="component" value="Unassembled WGS sequence"/>
</dbReference>
<keyword evidence="3" id="KW-0732">Signal</keyword>
<reference evidence="10" key="1">
    <citation type="journal article" date="2019" name="Int. J. Syst. Evol. Microbiol.">
        <title>The Global Catalogue of Microorganisms (GCM) 10K type strain sequencing project: providing services to taxonomists for standard genome sequencing and annotation.</title>
        <authorList>
            <consortium name="The Broad Institute Genomics Platform"/>
            <consortium name="The Broad Institute Genome Sequencing Center for Infectious Disease"/>
            <person name="Wu L."/>
            <person name="Ma J."/>
        </authorList>
    </citation>
    <scope>NUCLEOTIDE SEQUENCE [LARGE SCALE GENOMIC DNA]</scope>
    <source>
        <strain evidence="10">JCM 18287</strain>
    </source>
</reference>
<evidence type="ECO:0000259" key="8">
    <source>
        <dbReference type="Pfam" id="PF14322"/>
    </source>
</evidence>
<evidence type="ECO:0000313" key="10">
    <source>
        <dbReference type="Proteomes" id="UP001501692"/>
    </source>
</evidence>
<evidence type="ECO:0000259" key="7">
    <source>
        <dbReference type="Pfam" id="PF07980"/>
    </source>
</evidence>
<name>A0ABP9H135_9FLAO</name>
<dbReference type="PROSITE" id="PS51257">
    <property type="entry name" value="PROKAR_LIPOPROTEIN"/>
    <property type="match status" value="1"/>
</dbReference>
<comment type="caution">
    <text evidence="9">The sequence shown here is derived from an EMBL/GenBank/DDBJ whole genome shotgun (WGS) entry which is preliminary data.</text>
</comment>
<dbReference type="Pfam" id="PF14322">
    <property type="entry name" value="SusD-like_3"/>
    <property type="match status" value="1"/>
</dbReference>
<organism evidence="9 10">
    <name type="scientific">Algibacter aquimarinus</name>
    <dbReference type="NCBI Taxonomy" id="1136748"/>
    <lineage>
        <taxon>Bacteria</taxon>
        <taxon>Pseudomonadati</taxon>
        <taxon>Bacteroidota</taxon>
        <taxon>Flavobacteriia</taxon>
        <taxon>Flavobacteriales</taxon>
        <taxon>Flavobacteriaceae</taxon>
        <taxon>Algibacter</taxon>
    </lineage>
</organism>
<sequence length="633" mass="72049">MKNYKIKIVLFLGLLFTFACEEYLDIAPEAEIDTELVFGTFETTQGFVEEMYNLVVDYGTNGWSFQDYIYGDDGYNTQAFKFSTQLDRGELNRWIGNSLSYLHQNNRFQTGQNNGSLGSTNEEQGRGRPKVWNASMRGIRKANVVIANEDLMVGLTQAEKNAVLGQAYFFRAFFHNEVMKFWGRFPHIQEVFTGSITIPRPETYKEAALSINEDYKKAIELLPVDWDNEPYGQRTLGNNAGRVTKGAAYAFQGKNLLFAASPLMFFNNQPGINTYSYDTELAAMAVDAFAEVLKLEQAGRYSLARNMEDYKKVLWETRTNTWPALVPEANELIFAGSAGSHVGSTLSFMATGMPRPIAATGTQCTSATHNYIHNNFGMANGLSIEDDLSGVYGTPTYNPDRPFDNRDPRFYAWVFKDRDTLSTRGGVPAVNRTMKLYSTDASGNSGAHRDRNNYSFSGYMFKKFYPEIDGQYHSQRGNNILRRFTGIRLHMRLTDVYLMYAEALHVSSGATSAPSSFSLTAEQAINTLRDRAGIASVHPAIVADNNKFLDEVRRERAVDLSYEGHRWVDIRRWGVAHEDKYRIKTKLNFDQDWTFFEEAVLVDRVCEYPKHYWLPFEANQTQFYEGFPQNPGW</sequence>
<comment type="subcellular location">
    <subcellularLocation>
        <location evidence="1">Cell outer membrane</location>
    </subcellularLocation>
</comment>
<accession>A0ABP9H135</accession>
<evidence type="ECO:0000256" key="2">
    <source>
        <dbReference type="ARBA" id="ARBA00006275"/>
    </source>
</evidence>
<evidence type="ECO:0000256" key="4">
    <source>
        <dbReference type="ARBA" id="ARBA00023136"/>
    </source>
</evidence>
<evidence type="ECO:0000256" key="1">
    <source>
        <dbReference type="ARBA" id="ARBA00004442"/>
    </source>
</evidence>
<dbReference type="InterPro" id="IPR012944">
    <property type="entry name" value="SusD_RagB_dom"/>
</dbReference>
<evidence type="ECO:0000256" key="5">
    <source>
        <dbReference type="ARBA" id="ARBA00023237"/>
    </source>
</evidence>